<feature type="compositionally biased region" description="Acidic residues" evidence="4">
    <location>
        <begin position="257"/>
        <end position="266"/>
    </location>
</feature>
<evidence type="ECO:0008006" key="7">
    <source>
        <dbReference type="Google" id="ProtNLM"/>
    </source>
</evidence>
<dbReference type="InterPro" id="IPR037231">
    <property type="entry name" value="NAP-like_sf"/>
</dbReference>
<evidence type="ECO:0000256" key="1">
    <source>
        <dbReference type="ARBA" id="ARBA00009947"/>
    </source>
</evidence>
<evidence type="ECO:0000313" key="6">
    <source>
        <dbReference type="Proteomes" id="UP000218231"/>
    </source>
</evidence>
<comment type="caution">
    <text evidence="5">The sequence shown here is derived from an EMBL/GenBank/DDBJ whole genome shotgun (WGS) entry which is preliminary data.</text>
</comment>
<comment type="similarity">
    <text evidence="1 2">Belongs to the nucleosome assembly protein (NAP) family.</text>
</comment>
<dbReference type="SUPFAM" id="SSF143113">
    <property type="entry name" value="NAP-like"/>
    <property type="match status" value="1"/>
</dbReference>
<organism evidence="5 6">
    <name type="scientific">Diploscapter pachys</name>
    <dbReference type="NCBI Taxonomy" id="2018661"/>
    <lineage>
        <taxon>Eukaryota</taxon>
        <taxon>Metazoa</taxon>
        <taxon>Ecdysozoa</taxon>
        <taxon>Nematoda</taxon>
        <taxon>Chromadorea</taxon>
        <taxon>Rhabditida</taxon>
        <taxon>Rhabditina</taxon>
        <taxon>Rhabditomorpha</taxon>
        <taxon>Rhabditoidea</taxon>
        <taxon>Rhabditidae</taxon>
        <taxon>Diploscapter</taxon>
    </lineage>
</organism>
<dbReference type="AlphaFoldDB" id="A0A2A2JXU8"/>
<name>A0A2A2JXU8_9BILA</name>
<evidence type="ECO:0000256" key="2">
    <source>
        <dbReference type="RuleBase" id="RU003876"/>
    </source>
</evidence>
<feature type="coiled-coil region" evidence="3">
    <location>
        <begin position="27"/>
        <end position="58"/>
    </location>
</feature>
<evidence type="ECO:0000313" key="5">
    <source>
        <dbReference type="EMBL" id="PAV66535.1"/>
    </source>
</evidence>
<feature type="region of interest" description="Disordered" evidence="4">
    <location>
        <begin position="226"/>
        <end position="266"/>
    </location>
</feature>
<evidence type="ECO:0000256" key="3">
    <source>
        <dbReference type="SAM" id="Coils"/>
    </source>
</evidence>
<dbReference type="PANTHER" id="PTHR11875">
    <property type="entry name" value="TESTIS-SPECIFIC Y-ENCODED PROTEIN"/>
    <property type="match status" value="1"/>
</dbReference>
<protein>
    <recommendedName>
        <fullName evidence="7">Nucleosome assembly protein</fullName>
    </recommendedName>
</protein>
<dbReference type="STRING" id="2018661.A0A2A2JXU8"/>
<dbReference type="OrthoDB" id="19419at2759"/>
<dbReference type="Proteomes" id="UP000218231">
    <property type="component" value="Unassembled WGS sequence"/>
</dbReference>
<proteinExistence type="inferred from homology"/>
<keyword evidence="3" id="KW-0175">Coiled coil</keyword>
<dbReference type="Pfam" id="PF00956">
    <property type="entry name" value="NAP"/>
    <property type="match status" value="1"/>
</dbReference>
<dbReference type="Gene3D" id="1.20.5.1500">
    <property type="match status" value="1"/>
</dbReference>
<gene>
    <name evidence="5" type="ORF">WR25_22545</name>
</gene>
<keyword evidence="6" id="KW-1185">Reference proteome</keyword>
<accession>A0A2A2JXU8</accession>
<reference evidence="5 6" key="1">
    <citation type="journal article" date="2017" name="Curr. Biol.">
        <title>Genome architecture and evolution of a unichromosomal asexual nematode.</title>
        <authorList>
            <person name="Fradin H."/>
            <person name="Zegar C."/>
            <person name="Gutwein M."/>
            <person name="Lucas J."/>
            <person name="Kovtun M."/>
            <person name="Corcoran D."/>
            <person name="Baugh L.R."/>
            <person name="Kiontke K."/>
            <person name="Gunsalus K."/>
            <person name="Fitch D.H."/>
            <person name="Piano F."/>
        </authorList>
    </citation>
    <scope>NUCLEOTIDE SEQUENCE [LARGE SCALE GENOMIC DNA]</scope>
    <source>
        <strain evidence="5">PF1309</strain>
    </source>
</reference>
<sequence>MGEPSAKKPKLEGDQLPEHLNAFQEEQKRSLILIDEVQNELDQINEQASEEILKVEQKYNKLRHPHYERRAEHIKNLPNFWSTTLLNHHQISSIINPVEEEVLKHLEILEIEEFEDIKSGYVIRLTFGDNEYFENDKIEKEINLAGEKPCTATTPIKWKEGKCFIKNDDENNPNETMSFFEWLIRNVDPTLDDIAEVIKDDIWPNPLQYFLCPALDATNDTYEEFLDDEEQLEEVDDEGGSEEGSEAEGGSNKVASEDDVDEEEEN</sequence>
<dbReference type="GO" id="GO:0005634">
    <property type="term" value="C:nucleus"/>
    <property type="evidence" value="ECO:0007669"/>
    <property type="project" value="InterPro"/>
</dbReference>
<dbReference type="EMBL" id="LIAE01010091">
    <property type="protein sequence ID" value="PAV66535.1"/>
    <property type="molecule type" value="Genomic_DNA"/>
</dbReference>
<dbReference type="InterPro" id="IPR002164">
    <property type="entry name" value="NAP_family"/>
</dbReference>
<evidence type="ECO:0000256" key="4">
    <source>
        <dbReference type="SAM" id="MobiDB-lite"/>
    </source>
</evidence>
<feature type="compositionally biased region" description="Acidic residues" evidence="4">
    <location>
        <begin position="226"/>
        <end position="246"/>
    </location>
</feature>
<dbReference type="Gene3D" id="3.30.1120.90">
    <property type="entry name" value="Nucleosome assembly protein"/>
    <property type="match status" value="1"/>
</dbReference>
<dbReference type="GO" id="GO:0006334">
    <property type="term" value="P:nucleosome assembly"/>
    <property type="evidence" value="ECO:0007669"/>
    <property type="project" value="InterPro"/>
</dbReference>